<evidence type="ECO:0000313" key="2">
    <source>
        <dbReference type="EMBL" id="SUT97905.1"/>
    </source>
</evidence>
<evidence type="ECO:0000313" key="4">
    <source>
        <dbReference type="Proteomes" id="UP000595107"/>
    </source>
</evidence>
<organism evidence="2 3">
    <name type="scientific">Acinetobacter johnsonii</name>
    <dbReference type="NCBI Taxonomy" id="40214"/>
    <lineage>
        <taxon>Bacteria</taxon>
        <taxon>Pseudomonadati</taxon>
        <taxon>Pseudomonadota</taxon>
        <taxon>Gammaproteobacteria</taxon>
        <taxon>Moraxellales</taxon>
        <taxon>Moraxellaceae</taxon>
        <taxon>Acinetobacter</taxon>
    </lineage>
</organism>
<dbReference type="RefSeq" id="WP_004691615.1">
    <property type="nucleotide sequence ID" value="NZ_BBTB01000009.1"/>
</dbReference>
<protein>
    <recommendedName>
        <fullName evidence="5">XRE family transcriptional regulator</fullName>
    </recommendedName>
</protein>
<proteinExistence type="predicted"/>
<evidence type="ECO:0008006" key="5">
    <source>
        <dbReference type="Google" id="ProtNLM"/>
    </source>
</evidence>
<dbReference type="EMBL" id="UFRV01000006">
    <property type="protein sequence ID" value="SUT97905.1"/>
    <property type="molecule type" value="Genomic_DNA"/>
</dbReference>
<dbReference type="EMBL" id="CP065666">
    <property type="protein sequence ID" value="QPS04079.1"/>
    <property type="molecule type" value="Genomic_DNA"/>
</dbReference>
<dbReference type="AlphaFoldDB" id="A0A380U6U6"/>
<name>A0A380U6U6_ACIJO</name>
<reference evidence="1 4" key="2">
    <citation type="submission" date="2020-12" db="EMBL/GenBank/DDBJ databases">
        <title>FDA dAtabase for Regulatory Grade micrObial Sequences (FDA-ARGOS): Supporting development and validation of Infectious Disease Dx tests.</title>
        <authorList>
            <person name="Sproer C."/>
            <person name="Gronow S."/>
            <person name="Severitt S."/>
            <person name="Schroder I."/>
            <person name="Tallon L."/>
            <person name="Sadzewicz L."/>
            <person name="Zhao X."/>
            <person name="Boylan J."/>
            <person name="Ott S."/>
            <person name="Bowen H."/>
            <person name="Vavikolanu K."/>
            <person name="Mehta A."/>
            <person name="Aluvathingal J."/>
            <person name="Nadendla S."/>
            <person name="Lowell S."/>
            <person name="Myers T."/>
            <person name="Yan Y."/>
            <person name="Sichtig H."/>
        </authorList>
    </citation>
    <scope>NUCLEOTIDE SEQUENCE [LARGE SCALE GENOMIC DNA]</scope>
    <source>
        <strain evidence="1 4">FDAARGOS_910</strain>
    </source>
</reference>
<sequence>MGIFVELNNFGASKRLIFLKAAIHYGAPNYMEMIRELKEHHEMTCEKIAFMLPVTSASTINEWAKGGRPNYEAGEAFVELWKTFTEKTDQDIPRINHWRI</sequence>
<dbReference type="Proteomes" id="UP000254227">
    <property type="component" value="Unassembled WGS sequence"/>
</dbReference>
<evidence type="ECO:0000313" key="3">
    <source>
        <dbReference type="Proteomes" id="UP000254227"/>
    </source>
</evidence>
<evidence type="ECO:0000313" key="1">
    <source>
        <dbReference type="EMBL" id="QPS04079.1"/>
    </source>
</evidence>
<gene>
    <name evidence="1" type="ORF">I6G67_00695</name>
    <name evidence="2" type="ORF">NCTC10308_02634</name>
</gene>
<accession>A0A380U6U6</accession>
<reference evidence="2 3" key="1">
    <citation type="submission" date="2018-06" db="EMBL/GenBank/DDBJ databases">
        <authorList>
            <consortium name="Pathogen Informatics"/>
            <person name="Doyle S."/>
        </authorList>
    </citation>
    <scope>NUCLEOTIDE SEQUENCE [LARGE SCALE GENOMIC DNA]</scope>
    <source>
        <strain evidence="2 3">NCTC10308</strain>
    </source>
</reference>
<dbReference type="Proteomes" id="UP000595107">
    <property type="component" value="Chromosome"/>
</dbReference>